<gene>
    <name evidence="2" type="ORF">ICN82_15650</name>
</gene>
<evidence type="ECO:0000313" key="3">
    <source>
        <dbReference type="Proteomes" id="UP000609121"/>
    </source>
</evidence>
<feature type="domain" description="ATPase BadF/BadG/BcrA/BcrD type" evidence="1">
    <location>
        <begin position="8"/>
        <end position="245"/>
    </location>
</feature>
<accession>A0A8J6ZBD2</accession>
<dbReference type="InterPro" id="IPR002731">
    <property type="entry name" value="ATPase_BadF"/>
</dbReference>
<dbReference type="PANTHER" id="PTHR43190:SF3">
    <property type="entry name" value="N-ACETYL-D-GLUCOSAMINE KINASE"/>
    <property type="match status" value="1"/>
</dbReference>
<dbReference type="InterPro" id="IPR043129">
    <property type="entry name" value="ATPase_NBD"/>
</dbReference>
<dbReference type="SUPFAM" id="SSF53067">
    <property type="entry name" value="Actin-like ATPase domain"/>
    <property type="match status" value="2"/>
</dbReference>
<reference evidence="2" key="1">
    <citation type="submission" date="2020-09" db="EMBL/GenBank/DDBJ databases">
        <title>A novel bacterium of genus Mangrovicoccus, isolated from South China Sea.</title>
        <authorList>
            <person name="Huang H."/>
            <person name="Mo K."/>
            <person name="Hu Y."/>
        </authorList>
    </citation>
    <scope>NUCLEOTIDE SEQUENCE</scope>
    <source>
        <strain evidence="2">HB182678</strain>
    </source>
</reference>
<dbReference type="AlphaFoldDB" id="A0A8J6ZBD2"/>
<sequence>MTRPVIAVDGGGTRARLSYDGRCTVETGPANVGSDFGRAVAGLRDGLARLAGCAGLDAAALAATPAYLGLAGCLSAELAGRVAAALPLDCARVEDDRPAAVRGALGDLDGAVAHCGTGSFLALQAGGRIRLAGGWGAVLGDEASAAWVGRRALSVTLDACDGIAAQSGLTRMLAERHGGPAGIVAFATAARPDELGRIAPLVTERAGAGDAAAAAILRQGAGYLARLLAALGHVPGRALCLTGGIGPHYAAVLPPDLAAGIRAPAGTPLDGALALARDMAAPAGAAGDCHPRGRT</sequence>
<evidence type="ECO:0000313" key="2">
    <source>
        <dbReference type="EMBL" id="MBE3639635.1"/>
    </source>
</evidence>
<dbReference type="Proteomes" id="UP000609121">
    <property type="component" value="Unassembled WGS sequence"/>
</dbReference>
<dbReference type="CDD" id="cd24082">
    <property type="entry name" value="ASKHA_NBD_GspK-like"/>
    <property type="match status" value="1"/>
</dbReference>
<evidence type="ECO:0000259" key="1">
    <source>
        <dbReference type="Pfam" id="PF01869"/>
    </source>
</evidence>
<protein>
    <submittedName>
        <fullName evidence="2">ATPase</fullName>
    </submittedName>
</protein>
<dbReference type="PANTHER" id="PTHR43190">
    <property type="entry name" value="N-ACETYL-D-GLUCOSAMINE KINASE"/>
    <property type="match status" value="1"/>
</dbReference>
<dbReference type="InterPro" id="IPR052519">
    <property type="entry name" value="Euk-type_GlcNAc_Kinase"/>
</dbReference>
<comment type="caution">
    <text evidence="2">The sequence shown here is derived from an EMBL/GenBank/DDBJ whole genome shotgun (WGS) entry which is preliminary data.</text>
</comment>
<dbReference type="Pfam" id="PF01869">
    <property type="entry name" value="BcrAD_BadFG"/>
    <property type="match status" value="1"/>
</dbReference>
<keyword evidence="3" id="KW-1185">Reference proteome</keyword>
<name>A0A8J6ZBD2_9RHOB</name>
<dbReference type="Gene3D" id="3.30.420.40">
    <property type="match status" value="2"/>
</dbReference>
<dbReference type="EMBL" id="JACVXA010000053">
    <property type="protein sequence ID" value="MBE3639635.1"/>
    <property type="molecule type" value="Genomic_DNA"/>
</dbReference>
<proteinExistence type="predicted"/>
<organism evidence="2 3">
    <name type="scientific">Mangrovicoccus algicola</name>
    <dbReference type="NCBI Taxonomy" id="2771008"/>
    <lineage>
        <taxon>Bacteria</taxon>
        <taxon>Pseudomonadati</taxon>
        <taxon>Pseudomonadota</taxon>
        <taxon>Alphaproteobacteria</taxon>
        <taxon>Rhodobacterales</taxon>
        <taxon>Paracoccaceae</taxon>
        <taxon>Mangrovicoccus</taxon>
    </lineage>
</organism>
<dbReference type="RefSeq" id="WP_193184488.1">
    <property type="nucleotide sequence ID" value="NZ_JACVXA010000053.1"/>
</dbReference>